<organism evidence="2 3">
    <name type="scientific">Deinococcus soli</name>
    <name type="common">ex Cha et al. 2016</name>
    <dbReference type="NCBI Taxonomy" id="1309411"/>
    <lineage>
        <taxon>Bacteria</taxon>
        <taxon>Thermotogati</taxon>
        <taxon>Deinococcota</taxon>
        <taxon>Deinococci</taxon>
        <taxon>Deinococcales</taxon>
        <taxon>Deinococcaceae</taxon>
        <taxon>Deinococcus</taxon>
    </lineage>
</organism>
<protein>
    <submittedName>
        <fullName evidence="2">Uncharacterized protein</fullName>
    </submittedName>
</protein>
<dbReference type="EMBL" id="CP011389">
    <property type="protein sequence ID" value="AKH17604.1"/>
    <property type="molecule type" value="Genomic_DNA"/>
</dbReference>
<dbReference type="OrthoDB" id="72356at2"/>
<feature type="region of interest" description="Disordered" evidence="1">
    <location>
        <begin position="125"/>
        <end position="154"/>
    </location>
</feature>
<evidence type="ECO:0000313" key="2">
    <source>
        <dbReference type="EMBL" id="AKH17604.1"/>
    </source>
</evidence>
<accession>A0A0F7JQM9</accession>
<dbReference type="Proteomes" id="UP000034024">
    <property type="component" value="Chromosome"/>
</dbReference>
<keyword evidence="3" id="KW-1185">Reference proteome</keyword>
<dbReference type="RefSeq" id="WP_046844172.1">
    <property type="nucleotide sequence ID" value="NZ_CP011389.1"/>
</dbReference>
<dbReference type="PATRIC" id="fig|1309411.5.peg.2400"/>
<dbReference type="KEGG" id="dch:SY84_11805"/>
<gene>
    <name evidence="2" type="ORF">SY84_11805</name>
</gene>
<evidence type="ECO:0000256" key="1">
    <source>
        <dbReference type="SAM" id="MobiDB-lite"/>
    </source>
</evidence>
<reference evidence="2 3" key="1">
    <citation type="submission" date="2015-01" db="EMBL/GenBank/DDBJ databases">
        <title>Deinococcus soli/N5/whole genome sequencing.</title>
        <authorList>
            <person name="Kim M.K."/>
            <person name="Srinivasan S."/>
            <person name="Lee J.-J."/>
        </authorList>
    </citation>
    <scope>NUCLEOTIDE SEQUENCE [LARGE SCALE GENOMIC DNA]</scope>
    <source>
        <strain evidence="2 3">N5</strain>
    </source>
</reference>
<dbReference type="AlphaFoldDB" id="A0A0F7JQM9"/>
<name>A0A0F7JQM9_9DEIO</name>
<sequence>MTQPETFDSITSRNGQLYATRKGKDYALFIYTPLQQAYAGKYTVTLGCRWSEYNKPFVKQYVPMPVVASLPSGPKFSTQDRAKADDTWYAYEQVLCNGWPLYYVDGLENGHKTEQPAMFQPATATMAPPAAGSETEIPEALGDETGPPGPYLGP</sequence>
<evidence type="ECO:0000313" key="3">
    <source>
        <dbReference type="Proteomes" id="UP000034024"/>
    </source>
</evidence>
<proteinExistence type="predicted"/>